<evidence type="ECO:0000313" key="3">
    <source>
        <dbReference type="EMBL" id="ADV82302.1"/>
    </source>
</evidence>
<evidence type="ECO:0000259" key="2">
    <source>
        <dbReference type="Pfam" id="PF01370"/>
    </source>
</evidence>
<organism evidence="3 4">
    <name type="scientific">Terriglobus saanensis (strain ATCC BAA-1853 / DSM 23119 / SP1PR4)</name>
    <dbReference type="NCBI Taxonomy" id="401053"/>
    <lineage>
        <taxon>Bacteria</taxon>
        <taxon>Pseudomonadati</taxon>
        <taxon>Acidobacteriota</taxon>
        <taxon>Terriglobia</taxon>
        <taxon>Terriglobales</taxon>
        <taxon>Acidobacteriaceae</taxon>
        <taxon>Terriglobus</taxon>
    </lineage>
</organism>
<dbReference type="KEGG" id="tsa:AciPR4_1479"/>
<reference evidence="3 4" key="1">
    <citation type="journal article" date="2012" name="Stand. Genomic Sci.">
        <title>Complete genome sequence of Terriglobus saanensis type strain SP1PR4(T), an Acidobacteria from tundra soil.</title>
        <authorList>
            <person name="Rawat S.R."/>
            <person name="Mannisto M.K."/>
            <person name="Starovoytov V."/>
            <person name="Goodwin L."/>
            <person name="Nolan M."/>
            <person name="Hauser L."/>
            <person name="Land M."/>
            <person name="Davenport K.W."/>
            <person name="Woyke T."/>
            <person name="Haggblom M.M."/>
        </authorList>
    </citation>
    <scope>NUCLEOTIDE SEQUENCE</scope>
    <source>
        <strain evidence="4">ATCC BAA-1853 / DSM 23119 / SP1PR4</strain>
    </source>
</reference>
<dbReference type="Pfam" id="PF01370">
    <property type="entry name" value="Epimerase"/>
    <property type="match status" value="1"/>
</dbReference>
<dbReference type="PANTHER" id="PTHR43000">
    <property type="entry name" value="DTDP-D-GLUCOSE 4,6-DEHYDRATASE-RELATED"/>
    <property type="match status" value="1"/>
</dbReference>
<dbReference type="EMBL" id="CP002467">
    <property type="protein sequence ID" value="ADV82302.1"/>
    <property type="molecule type" value="Genomic_DNA"/>
</dbReference>
<proteinExistence type="inferred from homology"/>
<dbReference type="Gene3D" id="3.40.50.720">
    <property type="entry name" value="NAD(P)-binding Rossmann-like Domain"/>
    <property type="match status" value="1"/>
</dbReference>
<evidence type="ECO:0000256" key="1">
    <source>
        <dbReference type="ARBA" id="ARBA00007637"/>
    </source>
</evidence>
<dbReference type="STRING" id="401053.AciPR4_1479"/>
<name>E8V1M1_TERSS</name>
<dbReference type="InterPro" id="IPR001509">
    <property type="entry name" value="Epimerase_deHydtase"/>
</dbReference>
<accession>E8V1M1</accession>
<feature type="domain" description="NAD-dependent epimerase/dehydratase" evidence="2">
    <location>
        <begin position="29"/>
        <end position="274"/>
    </location>
</feature>
<dbReference type="Proteomes" id="UP000006844">
    <property type="component" value="Chromosome"/>
</dbReference>
<protein>
    <submittedName>
        <fullName evidence="3">NAD-dependent epimerase/dehydratase</fullName>
    </submittedName>
</protein>
<dbReference type="AlphaFoldDB" id="E8V1M1"/>
<dbReference type="HOGENOM" id="CLU_007383_4_0_0"/>
<dbReference type="InterPro" id="IPR036291">
    <property type="entry name" value="NAD(P)-bd_dom_sf"/>
</dbReference>
<sequence length="347" mass="37797">MTQPIANSDLDAILQQTVGLWEEMRGERVFITGGTGFFGAWLLESFVHINRILGLNARATVLTRDAERFCSKCPQVAADAAIEFVQGDVRDFAFSEGEFKYVIHAATEASAKQAAEEPLEMLTTILAGTERALEFASTHGTKRFLLTSSGAVYGKQPPEIVHLPESYPGAPDPTQAGSVYSEGKRASELMCALYANTRGLECAIARCWAFCGPHLSLDAHFAIGNFIRDVMAGGPVKIGGDGTPTRSYLYAGDLAAWLWTMLFRAPSMVPYNVGSTESVSIRELAEMVCNALGSDVEIQIAAKPAGGSISRYVPDVSRIKRELGLRQTVSLEETIRRTAAWYGWRSR</sequence>
<dbReference type="SUPFAM" id="SSF51735">
    <property type="entry name" value="NAD(P)-binding Rossmann-fold domains"/>
    <property type="match status" value="1"/>
</dbReference>
<dbReference type="eggNOG" id="COG0451">
    <property type="taxonomic scope" value="Bacteria"/>
</dbReference>
<keyword evidence="4" id="KW-1185">Reference proteome</keyword>
<gene>
    <name evidence="3" type="ordered locus">AciPR4_1479</name>
</gene>
<comment type="similarity">
    <text evidence="1">Belongs to the NAD(P)-dependent epimerase/dehydratase family.</text>
</comment>
<dbReference type="RefSeq" id="WP_013568035.1">
    <property type="nucleotide sequence ID" value="NC_014963.1"/>
</dbReference>
<evidence type="ECO:0000313" key="4">
    <source>
        <dbReference type="Proteomes" id="UP000006844"/>
    </source>
</evidence>